<feature type="transmembrane region" description="Helical" evidence="6">
    <location>
        <begin position="286"/>
        <end position="308"/>
    </location>
</feature>
<comment type="caution">
    <text evidence="8">The sequence shown here is derived from an EMBL/GenBank/DDBJ whole genome shotgun (WGS) entry which is preliminary data.</text>
</comment>
<dbReference type="CDD" id="cd17393">
    <property type="entry name" value="MFS_MosC_like"/>
    <property type="match status" value="1"/>
</dbReference>
<feature type="compositionally biased region" description="Polar residues" evidence="5">
    <location>
        <begin position="413"/>
        <end position="433"/>
    </location>
</feature>
<feature type="transmembrane region" description="Helical" evidence="6">
    <location>
        <begin position="314"/>
        <end position="332"/>
    </location>
</feature>
<dbReference type="InterPro" id="IPR036259">
    <property type="entry name" value="MFS_trans_sf"/>
</dbReference>
<dbReference type="Gene3D" id="1.20.1250.20">
    <property type="entry name" value="MFS general substrate transporter like domains"/>
    <property type="match status" value="2"/>
</dbReference>
<evidence type="ECO:0000313" key="8">
    <source>
        <dbReference type="EMBL" id="MFC4397157.1"/>
    </source>
</evidence>
<reference evidence="9" key="1">
    <citation type="journal article" date="2019" name="Int. J. Syst. Evol. Microbiol.">
        <title>The Global Catalogue of Microorganisms (GCM) 10K type strain sequencing project: providing services to taxonomists for standard genome sequencing and annotation.</title>
        <authorList>
            <consortium name="The Broad Institute Genomics Platform"/>
            <consortium name="The Broad Institute Genome Sequencing Center for Infectious Disease"/>
            <person name="Wu L."/>
            <person name="Ma J."/>
        </authorList>
    </citation>
    <scope>NUCLEOTIDE SEQUENCE [LARGE SCALE GENOMIC DNA]</scope>
    <source>
        <strain evidence="9">PJ61</strain>
    </source>
</reference>
<feature type="transmembrane region" description="Helical" evidence="6">
    <location>
        <begin position="370"/>
        <end position="391"/>
    </location>
</feature>
<feature type="transmembrane region" description="Helical" evidence="6">
    <location>
        <begin position="220"/>
        <end position="237"/>
    </location>
</feature>
<dbReference type="SUPFAM" id="SSF103473">
    <property type="entry name" value="MFS general substrate transporter"/>
    <property type="match status" value="1"/>
</dbReference>
<evidence type="ECO:0000313" key="9">
    <source>
        <dbReference type="Proteomes" id="UP001595778"/>
    </source>
</evidence>
<feature type="transmembrane region" description="Helical" evidence="6">
    <location>
        <begin position="146"/>
        <end position="167"/>
    </location>
</feature>
<feature type="transmembrane region" description="Helical" evidence="6">
    <location>
        <begin position="257"/>
        <end position="274"/>
    </location>
</feature>
<proteinExistence type="predicted"/>
<dbReference type="EMBL" id="JBHSDQ010000005">
    <property type="protein sequence ID" value="MFC4397157.1"/>
    <property type="molecule type" value="Genomic_DNA"/>
</dbReference>
<name>A0ABV8WKA0_9MICC</name>
<evidence type="ECO:0000256" key="6">
    <source>
        <dbReference type="SAM" id="Phobius"/>
    </source>
</evidence>
<evidence type="ECO:0000256" key="4">
    <source>
        <dbReference type="ARBA" id="ARBA00023136"/>
    </source>
</evidence>
<organism evidence="8 9">
    <name type="scientific">Arthrobacter sedimenti</name>
    <dbReference type="NCBI Taxonomy" id="2694931"/>
    <lineage>
        <taxon>Bacteria</taxon>
        <taxon>Bacillati</taxon>
        <taxon>Actinomycetota</taxon>
        <taxon>Actinomycetes</taxon>
        <taxon>Micrococcales</taxon>
        <taxon>Micrococcaceae</taxon>
        <taxon>Arthrobacter</taxon>
    </lineage>
</organism>
<accession>A0ABV8WKA0</accession>
<dbReference type="PROSITE" id="PS50850">
    <property type="entry name" value="MFS"/>
    <property type="match status" value="1"/>
</dbReference>
<dbReference type="InterPro" id="IPR051788">
    <property type="entry name" value="MFS_Transporter"/>
</dbReference>
<feature type="transmembrane region" description="Helical" evidence="6">
    <location>
        <begin position="109"/>
        <end position="126"/>
    </location>
</feature>
<keyword evidence="9" id="KW-1185">Reference proteome</keyword>
<feature type="domain" description="Major facilitator superfamily (MFS) profile" evidence="7">
    <location>
        <begin position="13"/>
        <end position="391"/>
    </location>
</feature>
<dbReference type="Proteomes" id="UP001595778">
    <property type="component" value="Unassembled WGS sequence"/>
</dbReference>
<dbReference type="InterPro" id="IPR020846">
    <property type="entry name" value="MFS_dom"/>
</dbReference>
<feature type="transmembrane region" description="Helical" evidence="6">
    <location>
        <begin position="54"/>
        <end position="73"/>
    </location>
</feature>
<evidence type="ECO:0000256" key="3">
    <source>
        <dbReference type="ARBA" id="ARBA00022989"/>
    </source>
</evidence>
<keyword evidence="4 6" id="KW-0472">Membrane</keyword>
<dbReference type="RefSeq" id="WP_376978254.1">
    <property type="nucleotide sequence ID" value="NZ_JBHSDQ010000005.1"/>
</dbReference>
<evidence type="ECO:0000256" key="1">
    <source>
        <dbReference type="ARBA" id="ARBA00004651"/>
    </source>
</evidence>
<dbReference type="Pfam" id="PF07690">
    <property type="entry name" value="MFS_1"/>
    <property type="match status" value="1"/>
</dbReference>
<gene>
    <name evidence="8" type="ORF">ACFO0G_13720</name>
</gene>
<keyword evidence="2 6" id="KW-0812">Transmembrane</keyword>
<feature type="region of interest" description="Disordered" evidence="5">
    <location>
        <begin position="399"/>
        <end position="433"/>
    </location>
</feature>
<keyword evidence="3 6" id="KW-1133">Transmembrane helix</keyword>
<dbReference type="InterPro" id="IPR011701">
    <property type="entry name" value="MFS"/>
</dbReference>
<feature type="transmembrane region" description="Helical" evidence="6">
    <location>
        <begin position="173"/>
        <end position="194"/>
    </location>
</feature>
<sequence>MSTNTGMEQQAGLKAAAAATFVVFGINGLVFASWAARIPAVTQTLQITSGQMGTLLLCTAIGSLLALPTAGLVVGRIGTANTVRFAGLLAAAAGVGIAMSLSATSIPGTAVSLFFFGIGIGLWDVAQNIEGADVEHKLRRTIMPQFHAAFSGGAFVGALVGAGLSTLGVDLPLHLLVIAAVVVVVALVVPRYFLPHLVTATVEGAPKPAKGPSAWRNSRTLLIGVVVLGATLTEGAGNDWIAKASVDGLATSESTGALMFALFVLAMTAMRFLGGRVIDKYGRVAVLRASMAAAAAGLGLFVLASNIWLAGIGAALWGVGAALAFPMGMSAASDDPKHSAARVSVVSTLGYISFLAGPPLLGYLGDLTGIHTALLAIMAPILVALLLAGAAKPLPVDNLDAGQEPHVEDHTQDSMIRNSTTTNSSAQESTKQE</sequence>
<evidence type="ECO:0000256" key="5">
    <source>
        <dbReference type="SAM" id="MobiDB-lite"/>
    </source>
</evidence>
<dbReference type="PANTHER" id="PTHR23514">
    <property type="entry name" value="BYPASS OF STOP CODON PROTEIN 6"/>
    <property type="match status" value="1"/>
</dbReference>
<feature type="transmembrane region" description="Helical" evidence="6">
    <location>
        <begin position="344"/>
        <end position="364"/>
    </location>
</feature>
<evidence type="ECO:0000256" key="2">
    <source>
        <dbReference type="ARBA" id="ARBA00022692"/>
    </source>
</evidence>
<feature type="transmembrane region" description="Helical" evidence="6">
    <location>
        <begin position="85"/>
        <end position="103"/>
    </location>
</feature>
<evidence type="ECO:0000259" key="7">
    <source>
        <dbReference type="PROSITE" id="PS50850"/>
    </source>
</evidence>
<dbReference type="PANTHER" id="PTHR23514:SF13">
    <property type="entry name" value="INNER MEMBRANE PROTEIN YBJJ"/>
    <property type="match status" value="1"/>
</dbReference>
<feature type="transmembrane region" description="Helical" evidence="6">
    <location>
        <begin position="12"/>
        <end position="34"/>
    </location>
</feature>
<protein>
    <submittedName>
        <fullName evidence="8">MFS transporter</fullName>
    </submittedName>
</protein>
<feature type="compositionally biased region" description="Basic and acidic residues" evidence="5">
    <location>
        <begin position="403"/>
        <end position="412"/>
    </location>
</feature>
<comment type="subcellular location">
    <subcellularLocation>
        <location evidence="1">Cell membrane</location>
        <topology evidence="1">Multi-pass membrane protein</topology>
    </subcellularLocation>
</comment>